<feature type="region of interest" description="Disordered" evidence="3">
    <location>
        <begin position="13"/>
        <end position="308"/>
    </location>
</feature>
<feature type="region of interest" description="Disordered" evidence="3">
    <location>
        <begin position="478"/>
        <end position="503"/>
    </location>
</feature>
<dbReference type="EMBL" id="JAFDVH010000016">
    <property type="protein sequence ID" value="KAG7463103.1"/>
    <property type="molecule type" value="Genomic_DNA"/>
</dbReference>
<dbReference type="InterPro" id="IPR029627">
    <property type="entry name" value="CCSER"/>
</dbReference>
<evidence type="ECO:0008006" key="6">
    <source>
        <dbReference type="Google" id="ProtNLM"/>
    </source>
</evidence>
<feature type="compositionally biased region" description="Acidic residues" evidence="3">
    <location>
        <begin position="273"/>
        <end position="282"/>
    </location>
</feature>
<dbReference type="GO" id="GO:0008017">
    <property type="term" value="F:microtubule binding"/>
    <property type="evidence" value="ECO:0007669"/>
    <property type="project" value="TreeGrafter"/>
</dbReference>
<comment type="similarity">
    <text evidence="1">Belongs to the CCSER family.</text>
</comment>
<sequence length="723" mass="77342">MEQKVLFKPIMVSRLPKFGARPQGGSSPLANGSVQPAAAPEAKGPPPGRQNGMVRMSPFSLKWKKDGGSSAGQLSPEAPECEEDSASHRPRQQASAPREIKKPSTPTIKARRLTTATGSASPKAAVQTPRSGPRAVPKAALNGVGGRGAGRVGAGLVRPRAGSSSTRSSSRDSLSQSSDSLKSLPPDSMPLKKLLLPALGSRLSRPRPLLTPPRPGNGGSDSAETSPGTSDPLSEAERAAPALPSHPEPRGAQYPSEDMSLSSASSLERNDTSEDFLDDFDNLGDGGMLLQPRPPDDGVPDNWQPGTPTRPRLRAFLSDAVDWAGVGLPGGLDDSRSLALSPEVDFPHGSSLELSPSNSSGGTYMWDEEGLEPLGPAHPCASFDSDINSMDLLDHLESCDLEDDDLMLDVDLPEDGSLHSGEWLRPLGSAGVTHPLAASPPGGFGGNDAALSDEVLWNVEAAAEELLSCCDADGMSHLERSERGGRQGPWRRRPHRWSSSDHFHNDNRGAVFPQFEGFPGPGPARVGLRALRDGHTVALDELTLRHMAQDCSSVKAQLLKLKNLLQMEDGGALQDALLSGVLSPQSSEDSSTTLQVEELMREVKDLREELRRKEKTITQLTQQVSAPAHAPRCQCQQRAPAGRGERRTHHDKATQTPWRGHAGSLPAPLFSPWHGSYPGTPPAGMLHRRQRVEQLVHYFRDKACLKYYSLPSTASASPALRKD</sequence>
<name>A0A9D3PQJ8_MEGAT</name>
<dbReference type="Proteomes" id="UP001046870">
    <property type="component" value="Chromosome 16"/>
</dbReference>
<gene>
    <name evidence="4" type="ORF">MATL_G00191720</name>
</gene>
<feature type="compositionally biased region" description="Gly residues" evidence="3">
    <location>
        <begin position="143"/>
        <end position="153"/>
    </location>
</feature>
<reference evidence="4" key="1">
    <citation type="submission" date="2021-01" db="EMBL/GenBank/DDBJ databases">
        <authorList>
            <person name="Zahm M."/>
            <person name="Roques C."/>
            <person name="Cabau C."/>
            <person name="Klopp C."/>
            <person name="Donnadieu C."/>
            <person name="Jouanno E."/>
            <person name="Lampietro C."/>
            <person name="Louis A."/>
            <person name="Herpin A."/>
            <person name="Echchiki A."/>
            <person name="Berthelot C."/>
            <person name="Parey E."/>
            <person name="Roest-Crollius H."/>
            <person name="Braasch I."/>
            <person name="Postlethwait J."/>
            <person name="Bobe J."/>
            <person name="Montfort J."/>
            <person name="Bouchez O."/>
            <person name="Begum T."/>
            <person name="Mejri S."/>
            <person name="Adams A."/>
            <person name="Chen W.-J."/>
            <person name="Guiguen Y."/>
        </authorList>
    </citation>
    <scope>NUCLEOTIDE SEQUENCE</scope>
    <source>
        <strain evidence="4">YG-15Mar2019-1</strain>
        <tissue evidence="4">Brain</tissue>
    </source>
</reference>
<feature type="compositionally biased region" description="Polar residues" evidence="3">
    <location>
        <begin position="220"/>
        <end position="232"/>
    </location>
</feature>
<feature type="region of interest" description="Disordered" evidence="3">
    <location>
        <begin position="621"/>
        <end position="663"/>
    </location>
</feature>
<dbReference type="PANTHER" id="PTHR22461">
    <property type="entry name" value="SERINE-RICH COILED-COIL DOMAIN-CONTAINING PROTEIN 2-RELATED"/>
    <property type="match status" value="1"/>
</dbReference>
<evidence type="ECO:0000256" key="1">
    <source>
        <dbReference type="ARBA" id="ARBA00010949"/>
    </source>
</evidence>
<evidence type="ECO:0000313" key="4">
    <source>
        <dbReference type="EMBL" id="KAG7463103.1"/>
    </source>
</evidence>
<dbReference type="OrthoDB" id="9948757at2759"/>
<protein>
    <recommendedName>
        <fullName evidence="6">Serine-rich coiled-coil domain-containing protein 2</fullName>
    </recommendedName>
</protein>
<feature type="compositionally biased region" description="Polar residues" evidence="3">
    <location>
        <begin position="24"/>
        <end position="34"/>
    </location>
</feature>
<dbReference type="GO" id="GO:0001578">
    <property type="term" value="P:microtubule bundle formation"/>
    <property type="evidence" value="ECO:0007669"/>
    <property type="project" value="TreeGrafter"/>
</dbReference>
<evidence type="ECO:0000313" key="5">
    <source>
        <dbReference type="Proteomes" id="UP001046870"/>
    </source>
</evidence>
<proteinExistence type="inferred from homology"/>
<dbReference type="GO" id="GO:0015630">
    <property type="term" value="C:microtubule cytoskeleton"/>
    <property type="evidence" value="ECO:0007669"/>
    <property type="project" value="TreeGrafter"/>
</dbReference>
<accession>A0A9D3PQJ8</accession>
<keyword evidence="5" id="KW-1185">Reference proteome</keyword>
<dbReference type="PANTHER" id="PTHR22461:SF2">
    <property type="entry name" value="SERINE-RICH COILED-COIL DOMAIN-CONTAINING PROTEIN 2"/>
    <property type="match status" value="1"/>
</dbReference>
<keyword evidence="2" id="KW-0175">Coiled coil</keyword>
<comment type="caution">
    <text evidence="4">The sequence shown here is derived from an EMBL/GenBank/DDBJ whole genome shotgun (WGS) entry which is preliminary data.</text>
</comment>
<dbReference type="AlphaFoldDB" id="A0A9D3PQJ8"/>
<organism evidence="4 5">
    <name type="scientific">Megalops atlanticus</name>
    <name type="common">Tarpon</name>
    <name type="synonym">Clupea gigantea</name>
    <dbReference type="NCBI Taxonomy" id="7932"/>
    <lineage>
        <taxon>Eukaryota</taxon>
        <taxon>Metazoa</taxon>
        <taxon>Chordata</taxon>
        <taxon>Craniata</taxon>
        <taxon>Vertebrata</taxon>
        <taxon>Euteleostomi</taxon>
        <taxon>Actinopterygii</taxon>
        <taxon>Neopterygii</taxon>
        <taxon>Teleostei</taxon>
        <taxon>Elopiformes</taxon>
        <taxon>Megalopidae</taxon>
        <taxon>Megalops</taxon>
    </lineage>
</organism>
<feature type="compositionally biased region" description="Low complexity" evidence="3">
    <location>
        <begin position="154"/>
        <end position="208"/>
    </location>
</feature>
<evidence type="ECO:0000256" key="2">
    <source>
        <dbReference type="ARBA" id="ARBA00023054"/>
    </source>
</evidence>
<evidence type="ECO:0000256" key="3">
    <source>
        <dbReference type="SAM" id="MobiDB-lite"/>
    </source>
</evidence>